<name>A0A6J7WC13_9CAUD</name>
<gene>
    <name evidence="2" type="ORF">UFOVP155_24</name>
</gene>
<keyword evidence="1" id="KW-0812">Transmembrane</keyword>
<reference evidence="2" key="1">
    <citation type="submission" date="2020-05" db="EMBL/GenBank/DDBJ databases">
        <authorList>
            <person name="Chiriac C."/>
            <person name="Salcher M."/>
            <person name="Ghai R."/>
            <person name="Kavagutti S V."/>
        </authorList>
    </citation>
    <scope>NUCLEOTIDE SEQUENCE</scope>
</reference>
<sequence>MDPITILAGCTAAYNAIKQGIAVGKELQGMIGDVTSIMDSVGQLTQAAAKPAKPGLLSGKSAEAIAMEAYAAKKQAEGMMNEVRNAFIAQYGLNAWDIVQAEATKIKKEHKLAQQKAAHDAEKAKEEMIQNLVVFGSAIGLVIVIAIGMVVTFSLMHK</sequence>
<keyword evidence="1" id="KW-0472">Membrane</keyword>
<evidence type="ECO:0000256" key="1">
    <source>
        <dbReference type="SAM" id="Phobius"/>
    </source>
</evidence>
<protein>
    <submittedName>
        <fullName evidence="2">Uncharacterized protein</fullName>
    </submittedName>
</protein>
<dbReference type="EMBL" id="LR798203">
    <property type="protein sequence ID" value="CAB5170435.1"/>
    <property type="molecule type" value="Genomic_DNA"/>
</dbReference>
<proteinExistence type="predicted"/>
<evidence type="ECO:0000313" key="2">
    <source>
        <dbReference type="EMBL" id="CAB5170435.1"/>
    </source>
</evidence>
<keyword evidence="1" id="KW-1133">Transmembrane helix</keyword>
<feature type="transmembrane region" description="Helical" evidence="1">
    <location>
        <begin position="132"/>
        <end position="156"/>
    </location>
</feature>
<accession>A0A6J7WC13</accession>
<organism evidence="2">
    <name type="scientific">uncultured Caudovirales phage</name>
    <dbReference type="NCBI Taxonomy" id="2100421"/>
    <lineage>
        <taxon>Viruses</taxon>
        <taxon>Duplodnaviria</taxon>
        <taxon>Heunggongvirae</taxon>
        <taxon>Uroviricota</taxon>
        <taxon>Caudoviricetes</taxon>
        <taxon>Peduoviridae</taxon>
        <taxon>Maltschvirus</taxon>
        <taxon>Maltschvirus maltsch</taxon>
    </lineage>
</organism>